<keyword evidence="2" id="KW-1185">Reference proteome</keyword>
<sequence length="389" mass="42944">MNTSQMERVDSLWFNDGNIIIEAHGVLFRVYRGLLEARSPVFADLLAFPQPDDSETIDGCQVMHLEDSAADMLYFLKALFDYEFFAPYPAKTDFDSIHGILRLGTKYRVEPLRRRALQHLASAHPTSLAAWDSLCSIPSNSTSSFAPPAYAGPSFDFSNLELPIITLARAAHANWILPTAFFRALATLSSADILDGIDYTSVHVELERADKVLLLEAGSTCLGEPIADILGFLWSPTVIPGCENANSGGPASNGITNACTSSRLMMRVAAERWRSEALALLPICVSIATPKGFATVGDENGDAELSDGMKSETLHTEGSRVGQSDEDQEGRAIWSEEDFSRLSVCGPCLAHMKTDWAARRARFWERLPSLFGLETWEELERQRFEQAGW</sequence>
<evidence type="ECO:0000313" key="2">
    <source>
        <dbReference type="Proteomes" id="UP000636479"/>
    </source>
</evidence>
<evidence type="ECO:0000313" key="1">
    <source>
        <dbReference type="EMBL" id="KAF7309626.1"/>
    </source>
</evidence>
<reference evidence="1" key="1">
    <citation type="submission" date="2020-05" db="EMBL/GenBank/DDBJ databases">
        <title>Mycena genomes resolve the evolution of fungal bioluminescence.</title>
        <authorList>
            <person name="Tsai I.J."/>
        </authorList>
    </citation>
    <scope>NUCLEOTIDE SEQUENCE</scope>
    <source>
        <strain evidence="1">171206Taipei</strain>
    </source>
</reference>
<dbReference type="InterPro" id="IPR011333">
    <property type="entry name" value="SKP1/BTB/POZ_sf"/>
</dbReference>
<protein>
    <recommendedName>
        <fullName evidence="3">BTB domain-containing protein</fullName>
    </recommendedName>
</protein>
<gene>
    <name evidence="1" type="ORF">MIND_00333700</name>
</gene>
<dbReference type="Gene3D" id="3.30.710.10">
    <property type="entry name" value="Potassium Channel Kv1.1, Chain A"/>
    <property type="match status" value="1"/>
</dbReference>
<organism evidence="1 2">
    <name type="scientific">Mycena indigotica</name>
    <dbReference type="NCBI Taxonomy" id="2126181"/>
    <lineage>
        <taxon>Eukaryota</taxon>
        <taxon>Fungi</taxon>
        <taxon>Dikarya</taxon>
        <taxon>Basidiomycota</taxon>
        <taxon>Agaricomycotina</taxon>
        <taxon>Agaricomycetes</taxon>
        <taxon>Agaricomycetidae</taxon>
        <taxon>Agaricales</taxon>
        <taxon>Marasmiineae</taxon>
        <taxon>Mycenaceae</taxon>
        <taxon>Mycena</taxon>
    </lineage>
</organism>
<evidence type="ECO:0008006" key="3">
    <source>
        <dbReference type="Google" id="ProtNLM"/>
    </source>
</evidence>
<proteinExistence type="predicted"/>
<dbReference type="Proteomes" id="UP000636479">
    <property type="component" value="Unassembled WGS sequence"/>
</dbReference>
<comment type="caution">
    <text evidence="1">The sequence shown here is derived from an EMBL/GenBank/DDBJ whole genome shotgun (WGS) entry which is preliminary data.</text>
</comment>
<name>A0A8H6T3K6_9AGAR</name>
<accession>A0A8H6T3K6</accession>
<dbReference type="AlphaFoldDB" id="A0A8H6T3K6"/>
<dbReference type="EMBL" id="JACAZF010000003">
    <property type="protein sequence ID" value="KAF7309626.1"/>
    <property type="molecule type" value="Genomic_DNA"/>
</dbReference>
<dbReference type="GeneID" id="59342707"/>
<dbReference type="OrthoDB" id="2757422at2759"/>
<dbReference type="RefSeq" id="XP_037223076.1">
    <property type="nucleotide sequence ID" value="XM_037360191.1"/>
</dbReference>